<evidence type="ECO:0000256" key="5">
    <source>
        <dbReference type="ARBA" id="ARBA00023136"/>
    </source>
</evidence>
<keyword evidence="7" id="KW-0449">Lipoprotein</keyword>
<sequence length="370" mass="42312">MKHKRFFLLIMAIQIVLLTGCWDEKLLRDTRFILAIGLDKGKHGEITGIYSTPNANNYPNSTILTTVQAHTVRRLTMDVADKVSENLDTTRIEFIFFGDKLAKEEGIFPYLNISLRDPNNPLNPLLAITKGEVKEYFLTPIPNEKIISEYYNDLIKGAQKRMIFTDVNVLTGSRIFHNEGKDLLIPYLSQSPDKTPRVAGLALFNGSHFTGKTFNEQESILFNIMDNKSVKNKPSLIKKIASNEEPDIENYISINVMKAKRDLNMQVKNGRVIGRIKVNLDVEVIESPLYEKGQSNEYIQKQLRKKFTETGNKILEKLQNANCDGLALGRQLMAFHNDEFKRMNWKEVGYQQADLKVDFDVKIISHGVIR</sequence>
<comment type="similarity">
    <text evidence="2">Belongs to the GerABKC lipoprotein family.</text>
</comment>
<dbReference type="InterPro" id="IPR046953">
    <property type="entry name" value="Spore_GerAC-like_C"/>
</dbReference>
<comment type="caution">
    <text evidence="10">The sequence shown here is derived from an EMBL/GenBank/DDBJ whole genome shotgun (WGS) entry which is preliminary data.</text>
</comment>
<evidence type="ECO:0000259" key="9">
    <source>
        <dbReference type="Pfam" id="PF25198"/>
    </source>
</evidence>
<keyword evidence="5" id="KW-0472">Membrane</keyword>
<dbReference type="PROSITE" id="PS51257">
    <property type="entry name" value="PROKAR_LIPOPROTEIN"/>
    <property type="match status" value="1"/>
</dbReference>
<comment type="subcellular location">
    <subcellularLocation>
        <location evidence="1">Membrane</location>
        <topology evidence="1">Lipid-anchor</topology>
    </subcellularLocation>
</comment>
<name>A0A927HCA1_9BACI</name>
<protein>
    <submittedName>
        <fullName evidence="10">Ger(X)C family spore germination protein</fullName>
    </submittedName>
</protein>
<evidence type="ECO:0000259" key="8">
    <source>
        <dbReference type="Pfam" id="PF05504"/>
    </source>
</evidence>
<evidence type="ECO:0000256" key="7">
    <source>
        <dbReference type="ARBA" id="ARBA00023288"/>
    </source>
</evidence>
<evidence type="ECO:0000313" key="10">
    <source>
        <dbReference type="EMBL" id="MBD3109356.1"/>
    </source>
</evidence>
<dbReference type="AlphaFoldDB" id="A0A927HCA1"/>
<keyword evidence="11" id="KW-1185">Reference proteome</keyword>
<keyword evidence="6" id="KW-0564">Palmitate</keyword>
<evidence type="ECO:0000313" key="11">
    <source>
        <dbReference type="Proteomes" id="UP000602076"/>
    </source>
</evidence>
<reference evidence="10" key="1">
    <citation type="submission" date="2020-09" db="EMBL/GenBank/DDBJ databases">
        <title>Bacillus faecalis sp. nov., a moderately halophilic bacterium isolated from cow faeces.</title>
        <authorList>
            <person name="Jiang L."/>
            <person name="Lee J."/>
        </authorList>
    </citation>
    <scope>NUCLEOTIDE SEQUENCE</scope>
    <source>
        <strain evidence="10">AGMB 02131</strain>
    </source>
</reference>
<evidence type="ECO:0000256" key="6">
    <source>
        <dbReference type="ARBA" id="ARBA00023139"/>
    </source>
</evidence>
<gene>
    <name evidence="10" type="ORF">IEO70_13495</name>
</gene>
<accession>A0A927HCA1</accession>
<dbReference type="Pfam" id="PF05504">
    <property type="entry name" value="Spore_GerAC"/>
    <property type="match status" value="1"/>
</dbReference>
<dbReference type="PANTHER" id="PTHR35789">
    <property type="entry name" value="SPORE GERMINATION PROTEIN B3"/>
    <property type="match status" value="1"/>
</dbReference>
<dbReference type="InterPro" id="IPR057336">
    <property type="entry name" value="GerAC_N"/>
</dbReference>
<dbReference type="RefSeq" id="WP_190998893.1">
    <property type="nucleotide sequence ID" value="NZ_JACXSI010000034.1"/>
</dbReference>
<dbReference type="EMBL" id="JACXSI010000034">
    <property type="protein sequence ID" value="MBD3109356.1"/>
    <property type="molecule type" value="Genomic_DNA"/>
</dbReference>
<dbReference type="InterPro" id="IPR038501">
    <property type="entry name" value="Spore_GerAC_C_sf"/>
</dbReference>
<dbReference type="Proteomes" id="UP000602076">
    <property type="component" value="Unassembled WGS sequence"/>
</dbReference>
<dbReference type="Gene3D" id="3.30.300.210">
    <property type="entry name" value="Nutrient germinant receptor protein C, domain 3"/>
    <property type="match status" value="1"/>
</dbReference>
<dbReference type="GO" id="GO:0009847">
    <property type="term" value="P:spore germination"/>
    <property type="evidence" value="ECO:0007669"/>
    <property type="project" value="InterPro"/>
</dbReference>
<evidence type="ECO:0000256" key="1">
    <source>
        <dbReference type="ARBA" id="ARBA00004635"/>
    </source>
</evidence>
<organism evidence="10 11">
    <name type="scientific">Peribacillus faecalis</name>
    <dbReference type="NCBI Taxonomy" id="2772559"/>
    <lineage>
        <taxon>Bacteria</taxon>
        <taxon>Bacillati</taxon>
        <taxon>Bacillota</taxon>
        <taxon>Bacilli</taxon>
        <taxon>Bacillales</taxon>
        <taxon>Bacillaceae</taxon>
        <taxon>Peribacillus</taxon>
    </lineage>
</organism>
<feature type="domain" description="Spore germination GerAC-like C-terminal" evidence="8">
    <location>
        <begin position="200"/>
        <end position="367"/>
    </location>
</feature>
<dbReference type="NCBIfam" id="TIGR02887">
    <property type="entry name" value="spore_ger_x_C"/>
    <property type="match status" value="1"/>
</dbReference>
<proteinExistence type="inferred from homology"/>
<keyword evidence="3" id="KW-0309">Germination</keyword>
<evidence type="ECO:0000256" key="2">
    <source>
        <dbReference type="ARBA" id="ARBA00007886"/>
    </source>
</evidence>
<dbReference type="PANTHER" id="PTHR35789:SF1">
    <property type="entry name" value="SPORE GERMINATION PROTEIN B3"/>
    <property type="match status" value="1"/>
</dbReference>
<dbReference type="GO" id="GO:0016020">
    <property type="term" value="C:membrane"/>
    <property type="evidence" value="ECO:0007669"/>
    <property type="project" value="UniProtKB-SubCell"/>
</dbReference>
<dbReference type="Pfam" id="PF25198">
    <property type="entry name" value="Spore_GerAC_N"/>
    <property type="match status" value="1"/>
</dbReference>
<dbReference type="InterPro" id="IPR008844">
    <property type="entry name" value="Spore_GerAC-like"/>
</dbReference>
<evidence type="ECO:0000256" key="3">
    <source>
        <dbReference type="ARBA" id="ARBA00022544"/>
    </source>
</evidence>
<feature type="domain" description="Spore germination protein N-terminal" evidence="9">
    <location>
        <begin position="23"/>
        <end position="189"/>
    </location>
</feature>
<evidence type="ECO:0000256" key="4">
    <source>
        <dbReference type="ARBA" id="ARBA00022729"/>
    </source>
</evidence>
<keyword evidence="4" id="KW-0732">Signal</keyword>